<feature type="region of interest" description="Disordered" evidence="1">
    <location>
        <begin position="652"/>
        <end position="760"/>
    </location>
</feature>
<dbReference type="AlphaFoldDB" id="A0A2H3JPT3"/>
<feature type="compositionally biased region" description="Low complexity" evidence="1">
    <location>
        <begin position="667"/>
        <end position="677"/>
    </location>
</feature>
<dbReference type="Gene3D" id="1.10.8.10">
    <property type="entry name" value="DNA helicase RuvA subunit, C-terminal domain"/>
    <property type="match status" value="1"/>
</dbReference>
<organism evidence="2 3">
    <name type="scientific">Wolfiporia cocos (strain MD-104)</name>
    <name type="common">Brown rot fungus</name>
    <dbReference type="NCBI Taxonomy" id="742152"/>
    <lineage>
        <taxon>Eukaryota</taxon>
        <taxon>Fungi</taxon>
        <taxon>Dikarya</taxon>
        <taxon>Basidiomycota</taxon>
        <taxon>Agaricomycotina</taxon>
        <taxon>Agaricomycetes</taxon>
        <taxon>Polyporales</taxon>
        <taxon>Phaeolaceae</taxon>
        <taxon>Wolfiporia</taxon>
    </lineage>
</organism>
<feature type="region of interest" description="Disordered" evidence="1">
    <location>
        <begin position="566"/>
        <end position="595"/>
    </location>
</feature>
<dbReference type="PANTHER" id="PTHR21494:SF0">
    <property type="entry name" value="ACTIVATING SIGNAL COINTEGRATOR 1 COMPLEX SUBUNIT 2"/>
    <property type="match status" value="1"/>
</dbReference>
<protein>
    <recommendedName>
        <fullName evidence="4">CUE domain-containing protein</fullName>
    </recommendedName>
</protein>
<gene>
    <name evidence="2" type="ORF">WOLCODRAFT_99330</name>
</gene>
<feature type="compositionally biased region" description="Acidic residues" evidence="1">
    <location>
        <begin position="569"/>
        <end position="588"/>
    </location>
</feature>
<name>A0A2H3JPT3_WOLCO</name>
<dbReference type="OrthoDB" id="5577209at2759"/>
<dbReference type="PANTHER" id="PTHR21494">
    <property type="entry name" value="ACTIVATING SIGNAL COINTEGRATOR 1 COMPLEX SUBUNIT 2 ASC-1 COMPLEX SUBUNIT P100"/>
    <property type="match status" value="1"/>
</dbReference>
<dbReference type="EMBL" id="KB468113">
    <property type="protein sequence ID" value="PCH40809.1"/>
    <property type="molecule type" value="Genomic_DNA"/>
</dbReference>
<evidence type="ECO:0000256" key="1">
    <source>
        <dbReference type="SAM" id="MobiDB-lite"/>
    </source>
</evidence>
<feature type="compositionally biased region" description="Gly residues" evidence="1">
    <location>
        <begin position="688"/>
        <end position="704"/>
    </location>
</feature>
<feature type="compositionally biased region" description="Gly residues" evidence="1">
    <location>
        <begin position="712"/>
        <end position="726"/>
    </location>
</feature>
<keyword evidence="3" id="KW-1185">Reference proteome</keyword>
<feature type="compositionally biased region" description="Polar residues" evidence="1">
    <location>
        <begin position="617"/>
        <end position="632"/>
    </location>
</feature>
<evidence type="ECO:0000313" key="3">
    <source>
        <dbReference type="Proteomes" id="UP000218811"/>
    </source>
</evidence>
<dbReference type="Proteomes" id="UP000218811">
    <property type="component" value="Unassembled WGS sequence"/>
</dbReference>
<feature type="region of interest" description="Disordered" evidence="1">
    <location>
        <begin position="612"/>
        <end position="632"/>
    </location>
</feature>
<proteinExistence type="predicted"/>
<feature type="compositionally biased region" description="Basic residues" evidence="1">
    <location>
        <begin position="744"/>
        <end position="754"/>
    </location>
</feature>
<dbReference type="OMA" id="AQTGWDD"/>
<feature type="region of interest" description="Disordered" evidence="1">
    <location>
        <begin position="351"/>
        <end position="390"/>
    </location>
</feature>
<reference evidence="2 3" key="1">
    <citation type="journal article" date="2012" name="Science">
        <title>The Paleozoic origin of enzymatic lignin decomposition reconstructed from 31 fungal genomes.</title>
        <authorList>
            <person name="Floudas D."/>
            <person name="Binder M."/>
            <person name="Riley R."/>
            <person name="Barry K."/>
            <person name="Blanchette R.A."/>
            <person name="Henrissat B."/>
            <person name="Martinez A.T."/>
            <person name="Otillar R."/>
            <person name="Spatafora J.W."/>
            <person name="Yadav J.S."/>
            <person name="Aerts A."/>
            <person name="Benoit I."/>
            <person name="Boyd A."/>
            <person name="Carlson A."/>
            <person name="Copeland A."/>
            <person name="Coutinho P.M."/>
            <person name="de Vries R.P."/>
            <person name="Ferreira P."/>
            <person name="Findley K."/>
            <person name="Foster B."/>
            <person name="Gaskell J."/>
            <person name="Glotzer D."/>
            <person name="Gorecki P."/>
            <person name="Heitman J."/>
            <person name="Hesse C."/>
            <person name="Hori C."/>
            <person name="Igarashi K."/>
            <person name="Jurgens J.A."/>
            <person name="Kallen N."/>
            <person name="Kersten P."/>
            <person name="Kohler A."/>
            <person name="Kuees U."/>
            <person name="Kumar T.K.A."/>
            <person name="Kuo A."/>
            <person name="LaButti K."/>
            <person name="Larrondo L.F."/>
            <person name="Lindquist E."/>
            <person name="Ling A."/>
            <person name="Lombard V."/>
            <person name="Lucas S."/>
            <person name="Lundell T."/>
            <person name="Martin R."/>
            <person name="McLaughlin D.J."/>
            <person name="Morgenstern I."/>
            <person name="Morin E."/>
            <person name="Murat C."/>
            <person name="Nagy L.G."/>
            <person name="Nolan M."/>
            <person name="Ohm R.A."/>
            <person name="Patyshakuliyeva A."/>
            <person name="Rokas A."/>
            <person name="Ruiz-Duenas F.J."/>
            <person name="Sabat G."/>
            <person name="Salamov A."/>
            <person name="Samejima M."/>
            <person name="Schmutz J."/>
            <person name="Slot J.C."/>
            <person name="St John F."/>
            <person name="Stenlid J."/>
            <person name="Sun H."/>
            <person name="Sun S."/>
            <person name="Syed K."/>
            <person name="Tsang A."/>
            <person name="Wiebenga A."/>
            <person name="Young D."/>
            <person name="Pisabarro A."/>
            <person name="Eastwood D.C."/>
            <person name="Martin F."/>
            <person name="Cullen D."/>
            <person name="Grigoriev I.V."/>
            <person name="Hibbett D.S."/>
        </authorList>
    </citation>
    <scope>NUCLEOTIDE SEQUENCE [LARGE SCALE GENOMIC DNA]</scope>
    <source>
        <strain evidence="2 3">MD-104</strain>
    </source>
</reference>
<accession>A0A2H3JPT3</accession>
<sequence>MAVSVIPLPAYPTTRTRSSLSPSQLAALTDTVASALSQTLTLPPAQCSAPTTRTFLSSYARDAACQALRSLIWNSELTRSKSERIIHQRVLLLADRLAAVHALDLTTLIDLCVTYAANSKHLRALCASALTPEILTQAQNEAVPAFTALLSAPSQGLYGLRKTSYILICLLRCAPDELVDIFARNSFFMVALAHAYDAGLATFAQSYGGLRLPASNASNAALDDWVKIFLETKVALLDAAHILLRVLLADASSPNSLGPALDVLLALLEVPQTRAVGQSASESRGTPFLDRPLLADYQHAHGLSRLLSGIRSRTGDARTESLESALQSLDAGAEEGPGALKLLLHSSGAQPGIDVRGRGPSTAQSHLGVGNIGKGKGRAQPSSIAAPEPDPALDTAVARVSDVLPDLDPGYVRFLLSYPDYPYRGDAERLLGALLEETAPSVEEVEEVMRQSERAALSDVKPVEKTEEFVYTKERRNIWDDQPMDLQNVRIGKKNDDASMILQDREQMKADTLRRAAEIEDGSEPEDIDDLYGYSTGDGTIKGTGKARAKILAFEEEIDDTHVVKVVDGDESELDGSDEDEDEGSEKDEDGRMRPETVLELAYLRDPKLFERDGQTRRSQARAQLKAQTGWSDEQIEGWRIMLERNPNKDKILVRHEFSGNTPEPSAGPSAGGPSSRGDGDRGRGRGRGGQGRGGQGRGGQGRGRGSRGSRGRGGGGGQGSGGGGTASDRARKDKNKASQANHDRKRGHDKKMARAGGPS</sequence>
<dbReference type="InterPro" id="IPR052586">
    <property type="entry name" value="ASCC2"/>
</dbReference>
<evidence type="ECO:0008006" key="4">
    <source>
        <dbReference type="Google" id="ProtNLM"/>
    </source>
</evidence>
<dbReference type="GO" id="GO:0043130">
    <property type="term" value="F:ubiquitin binding"/>
    <property type="evidence" value="ECO:0007669"/>
    <property type="project" value="TreeGrafter"/>
</dbReference>
<evidence type="ECO:0000313" key="2">
    <source>
        <dbReference type="EMBL" id="PCH40809.1"/>
    </source>
</evidence>